<dbReference type="AlphaFoldDB" id="A0AAD7N8Z4"/>
<sequence length="191" mass="20686">MPGPPLPSLASHHRRPTPSVFPAMLFLRTYLPSSSTSTAHRPSLASDYLSLSRSSLLTFRPNAPIPSPSSPPHYTFVFRSVCRHHLTYPPLIPSSPLHYPPSLHRTPSVAVPTFPCPRPHFPPTPPRSPSLGFPPIPSLFHPYLLSSSAAIPICLPLASLLHLITPSSFVRSVATPSLRAPSSSVLPPRPS</sequence>
<organism evidence="1 2">
    <name type="scientific">Mycena maculata</name>
    <dbReference type="NCBI Taxonomy" id="230809"/>
    <lineage>
        <taxon>Eukaryota</taxon>
        <taxon>Fungi</taxon>
        <taxon>Dikarya</taxon>
        <taxon>Basidiomycota</taxon>
        <taxon>Agaricomycotina</taxon>
        <taxon>Agaricomycetes</taxon>
        <taxon>Agaricomycetidae</taxon>
        <taxon>Agaricales</taxon>
        <taxon>Marasmiineae</taxon>
        <taxon>Mycenaceae</taxon>
        <taxon>Mycena</taxon>
    </lineage>
</organism>
<comment type="caution">
    <text evidence="1">The sequence shown here is derived from an EMBL/GenBank/DDBJ whole genome shotgun (WGS) entry which is preliminary data.</text>
</comment>
<reference evidence="1" key="1">
    <citation type="submission" date="2023-03" db="EMBL/GenBank/DDBJ databases">
        <title>Massive genome expansion in bonnet fungi (Mycena s.s.) driven by repeated elements and novel gene families across ecological guilds.</title>
        <authorList>
            <consortium name="Lawrence Berkeley National Laboratory"/>
            <person name="Harder C.B."/>
            <person name="Miyauchi S."/>
            <person name="Viragh M."/>
            <person name="Kuo A."/>
            <person name="Thoen E."/>
            <person name="Andreopoulos B."/>
            <person name="Lu D."/>
            <person name="Skrede I."/>
            <person name="Drula E."/>
            <person name="Henrissat B."/>
            <person name="Morin E."/>
            <person name="Kohler A."/>
            <person name="Barry K."/>
            <person name="LaButti K."/>
            <person name="Morin E."/>
            <person name="Salamov A."/>
            <person name="Lipzen A."/>
            <person name="Mereny Z."/>
            <person name="Hegedus B."/>
            <person name="Baldrian P."/>
            <person name="Stursova M."/>
            <person name="Weitz H."/>
            <person name="Taylor A."/>
            <person name="Grigoriev I.V."/>
            <person name="Nagy L.G."/>
            <person name="Martin F."/>
            <person name="Kauserud H."/>
        </authorList>
    </citation>
    <scope>NUCLEOTIDE SEQUENCE</scope>
    <source>
        <strain evidence="1">CBHHK188m</strain>
    </source>
</reference>
<proteinExistence type="predicted"/>
<dbReference type="Proteomes" id="UP001215280">
    <property type="component" value="Unassembled WGS sequence"/>
</dbReference>
<keyword evidence="2" id="KW-1185">Reference proteome</keyword>
<evidence type="ECO:0000313" key="1">
    <source>
        <dbReference type="EMBL" id="KAJ7750742.1"/>
    </source>
</evidence>
<evidence type="ECO:0000313" key="2">
    <source>
        <dbReference type="Proteomes" id="UP001215280"/>
    </source>
</evidence>
<dbReference type="EMBL" id="JARJLG010000081">
    <property type="protein sequence ID" value="KAJ7750742.1"/>
    <property type="molecule type" value="Genomic_DNA"/>
</dbReference>
<name>A0AAD7N8Z4_9AGAR</name>
<gene>
    <name evidence="1" type="ORF">DFH07DRAFT_545180</name>
</gene>
<protein>
    <submittedName>
        <fullName evidence="1">Uncharacterized protein</fullName>
    </submittedName>
</protein>
<accession>A0AAD7N8Z4</accession>